<dbReference type="RefSeq" id="WP_193529102.1">
    <property type="nucleotide sequence ID" value="NZ_JADCJZ010000001.1"/>
</dbReference>
<organism evidence="5 6">
    <name type="scientific">Thermophilibacter gallinarum</name>
    <dbReference type="NCBI Taxonomy" id="2779357"/>
    <lineage>
        <taxon>Bacteria</taxon>
        <taxon>Bacillati</taxon>
        <taxon>Actinomycetota</taxon>
        <taxon>Coriobacteriia</taxon>
        <taxon>Coriobacteriales</taxon>
        <taxon>Atopobiaceae</taxon>
        <taxon>Thermophilibacter</taxon>
    </lineage>
</organism>
<dbReference type="SUPFAM" id="SSF55136">
    <property type="entry name" value="Probable bacterial effector-binding domain"/>
    <property type="match status" value="1"/>
</dbReference>
<keyword evidence="3" id="KW-0804">Transcription</keyword>
<gene>
    <name evidence="5" type="ORF">INF26_02255</name>
</gene>
<evidence type="ECO:0000259" key="4">
    <source>
        <dbReference type="PROSITE" id="PS01124"/>
    </source>
</evidence>
<dbReference type="InterPro" id="IPR010499">
    <property type="entry name" value="AraC_E-bd"/>
</dbReference>
<evidence type="ECO:0000313" key="5">
    <source>
        <dbReference type="EMBL" id="MBE5023677.1"/>
    </source>
</evidence>
<evidence type="ECO:0000313" key="6">
    <source>
        <dbReference type="Proteomes" id="UP001194273"/>
    </source>
</evidence>
<dbReference type="Pfam" id="PF06445">
    <property type="entry name" value="GyrI-like"/>
    <property type="match status" value="1"/>
</dbReference>
<feature type="domain" description="HTH araC/xylS-type" evidence="4">
    <location>
        <begin position="7"/>
        <end position="104"/>
    </location>
</feature>
<dbReference type="SMART" id="SM00342">
    <property type="entry name" value="HTH_ARAC"/>
    <property type="match status" value="1"/>
</dbReference>
<dbReference type="Gene3D" id="3.20.80.10">
    <property type="entry name" value="Regulatory factor, effector binding domain"/>
    <property type="match status" value="1"/>
</dbReference>
<dbReference type="InterPro" id="IPR050959">
    <property type="entry name" value="MarA-like"/>
</dbReference>
<dbReference type="InterPro" id="IPR018060">
    <property type="entry name" value="HTH_AraC"/>
</dbReference>
<keyword evidence="1" id="KW-0805">Transcription regulation</keyword>
<dbReference type="PANTHER" id="PTHR47504">
    <property type="entry name" value="RIGHT ORIGIN-BINDING PROTEIN"/>
    <property type="match status" value="1"/>
</dbReference>
<dbReference type="Gene3D" id="1.10.10.60">
    <property type="entry name" value="Homeodomain-like"/>
    <property type="match status" value="1"/>
</dbReference>
<dbReference type="Proteomes" id="UP001194273">
    <property type="component" value="Unassembled WGS sequence"/>
</dbReference>
<name>A0ABR9QRH3_9ACTN</name>
<protein>
    <submittedName>
        <fullName evidence="5">AraC family transcriptional regulator</fullName>
    </submittedName>
</protein>
<dbReference type="InterPro" id="IPR029442">
    <property type="entry name" value="GyrI-like"/>
</dbReference>
<dbReference type="PROSITE" id="PS01124">
    <property type="entry name" value="HTH_ARAC_FAMILY_2"/>
    <property type="match status" value="1"/>
</dbReference>
<comment type="caution">
    <text evidence="5">The sequence shown here is derived from an EMBL/GenBank/DDBJ whole genome shotgun (WGS) entry which is preliminary data.</text>
</comment>
<keyword evidence="6" id="KW-1185">Reference proteome</keyword>
<dbReference type="InterPro" id="IPR018062">
    <property type="entry name" value="HTH_AraC-typ_CS"/>
</dbReference>
<dbReference type="Pfam" id="PF12833">
    <property type="entry name" value="HTH_18"/>
    <property type="match status" value="1"/>
</dbReference>
<evidence type="ECO:0000256" key="1">
    <source>
        <dbReference type="ARBA" id="ARBA00023015"/>
    </source>
</evidence>
<dbReference type="InterPro" id="IPR009057">
    <property type="entry name" value="Homeodomain-like_sf"/>
</dbReference>
<reference evidence="5 6" key="1">
    <citation type="submission" date="2020-10" db="EMBL/GenBank/DDBJ databases">
        <title>ChiBAC.</title>
        <authorList>
            <person name="Zenner C."/>
            <person name="Hitch T.C.A."/>
            <person name="Clavel T."/>
        </authorList>
    </citation>
    <scope>NUCLEOTIDE SEQUENCE [LARGE SCALE GENOMIC DNA]</scope>
    <source>
        <strain evidence="5 6">DSM 107455</strain>
    </source>
</reference>
<dbReference type="PROSITE" id="PS00041">
    <property type="entry name" value="HTH_ARAC_FAMILY_1"/>
    <property type="match status" value="1"/>
</dbReference>
<proteinExistence type="predicted"/>
<evidence type="ECO:0000256" key="3">
    <source>
        <dbReference type="ARBA" id="ARBA00023163"/>
    </source>
</evidence>
<keyword evidence="2" id="KW-0238">DNA-binding</keyword>
<sequence length="286" mass="31749">MQGSYLEYALDYIECHLAEAPTIEEVAQATGVTVEQLRAAFLLIAGMTPSRYIRERRLSAAASDLMAGGSVTEVAFRYGYDSVEGFSRAFRSWCGTLPSDVARLGSHMRSPLHIAVDVKGGHLMEYRIVEKGEFRLAGVAARVPMQFEGENPAIAELARSITEAQRAEMHRLMDTEPCRVVNASWNSDTNFQEEAGELTHLIGVPTTARTAGENLELVDVPALTWAVFPNDGPHPETMQQTTARIYAEWLAEVPYELDGFRMLSFSDVRDDGTAYSEIWVPVRRKA</sequence>
<dbReference type="InterPro" id="IPR011256">
    <property type="entry name" value="Reg_factor_effector_dom_sf"/>
</dbReference>
<dbReference type="EMBL" id="JADCJZ010000001">
    <property type="protein sequence ID" value="MBE5023677.1"/>
    <property type="molecule type" value="Genomic_DNA"/>
</dbReference>
<dbReference type="SUPFAM" id="SSF46689">
    <property type="entry name" value="Homeodomain-like"/>
    <property type="match status" value="2"/>
</dbReference>
<dbReference type="PANTHER" id="PTHR47504:SF5">
    <property type="entry name" value="RIGHT ORIGIN-BINDING PROTEIN"/>
    <property type="match status" value="1"/>
</dbReference>
<accession>A0ABR9QRH3</accession>
<evidence type="ECO:0000256" key="2">
    <source>
        <dbReference type="ARBA" id="ARBA00023125"/>
    </source>
</evidence>
<dbReference type="SMART" id="SM00871">
    <property type="entry name" value="AraC_E_bind"/>
    <property type="match status" value="1"/>
</dbReference>